<evidence type="ECO:0000313" key="3">
    <source>
        <dbReference type="Proteomes" id="UP000735302"/>
    </source>
</evidence>
<dbReference type="InterPro" id="IPR037760">
    <property type="entry name" value="SMKR1"/>
</dbReference>
<sequence length="173" mass="19971">MFKTLPLTHLFELVSRHLRFRDKPNHLFRVFDFEIIHLQDKAGTSRGTTKRKTKSRKKSISGSVVKDGFEKKISVAEPSSDVHTKSREMTGSKLDNRKKIVSDCYARPSIKSKQVKTKKMRTETEIMLSDAACENLYYIAHNAPHALQIRGFSSPNQPKTKKKGKKRYRFSLM</sequence>
<proteinExistence type="predicted"/>
<keyword evidence="3" id="KW-1185">Reference proteome</keyword>
<protein>
    <submittedName>
        <fullName evidence="2">Small lysine-rich protein 1</fullName>
    </submittedName>
</protein>
<name>A0AAV3ZEA8_9GAST</name>
<dbReference type="EMBL" id="BLXT01002349">
    <property type="protein sequence ID" value="GFN93479.1"/>
    <property type="molecule type" value="Genomic_DNA"/>
</dbReference>
<dbReference type="AlphaFoldDB" id="A0AAV3ZEA8"/>
<dbReference type="PANTHER" id="PTHR37932:SF1">
    <property type="entry name" value="SMALL LYSINE-RICH PROTEIN 1"/>
    <property type="match status" value="1"/>
</dbReference>
<evidence type="ECO:0000256" key="1">
    <source>
        <dbReference type="SAM" id="MobiDB-lite"/>
    </source>
</evidence>
<gene>
    <name evidence="2" type="ORF">PoB_001998500</name>
</gene>
<evidence type="ECO:0000313" key="2">
    <source>
        <dbReference type="EMBL" id="GFN93479.1"/>
    </source>
</evidence>
<organism evidence="2 3">
    <name type="scientific">Plakobranchus ocellatus</name>
    <dbReference type="NCBI Taxonomy" id="259542"/>
    <lineage>
        <taxon>Eukaryota</taxon>
        <taxon>Metazoa</taxon>
        <taxon>Spiralia</taxon>
        <taxon>Lophotrochozoa</taxon>
        <taxon>Mollusca</taxon>
        <taxon>Gastropoda</taxon>
        <taxon>Heterobranchia</taxon>
        <taxon>Euthyneura</taxon>
        <taxon>Panpulmonata</taxon>
        <taxon>Sacoglossa</taxon>
        <taxon>Placobranchoidea</taxon>
        <taxon>Plakobranchidae</taxon>
        <taxon>Plakobranchus</taxon>
    </lineage>
</organism>
<feature type="region of interest" description="Disordered" evidence="1">
    <location>
        <begin position="43"/>
        <end position="63"/>
    </location>
</feature>
<comment type="caution">
    <text evidence="2">The sequence shown here is derived from an EMBL/GenBank/DDBJ whole genome shotgun (WGS) entry which is preliminary data.</text>
</comment>
<reference evidence="2 3" key="1">
    <citation type="journal article" date="2021" name="Elife">
        <title>Chloroplast acquisition without the gene transfer in kleptoplastic sea slugs, Plakobranchus ocellatus.</title>
        <authorList>
            <person name="Maeda T."/>
            <person name="Takahashi S."/>
            <person name="Yoshida T."/>
            <person name="Shimamura S."/>
            <person name="Takaki Y."/>
            <person name="Nagai Y."/>
            <person name="Toyoda A."/>
            <person name="Suzuki Y."/>
            <person name="Arimoto A."/>
            <person name="Ishii H."/>
            <person name="Satoh N."/>
            <person name="Nishiyama T."/>
            <person name="Hasebe M."/>
            <person name="Maruyama T."/>
            <person name="Minagawa J."/>
            <person name="Obokata J."/>
            <person name="Shigenobu S."/>
        </authorList>
    </citation>
    <scope>NUCLEOTIDE SEQUENCE [LARGE SCALE GENOMIC DNA]</scope>
</reference>
<accession>A0AAV3ZEA8</accession>
<feature type="region of interest" description="Disordered" evidence="1">
    <location>
        <begin position="150"/>
        <end position="173"/>
    </location>
</feature>
<feature type="compositionally biased region" description="Basic residues" evidence="1">
    <location>
        <begin position="159"/>
        <end position="173"/>
    </location>
</feature>
<dbReference type="PANTHER" id="PTHR37932">
    <property type="entry name" value="SMALL LYSINE-RICH PROTEIN 1"/>
    <property type="match status" value="1"/>
</dbReference>
<feature type="compositionally biased region" description="Basic residues" evidence="1">
    <location>
        <begin position="48"/>
        <end position="59"/>
    </location>
</feature>
<dbReference type="Proteomes" id="UP000735302">
    <property type="component" value="Unassembled WGS sequence"/>
</dbReference>